<keyword evidence="1" id="KW-0812">Transmembrane</keyword>
<dbReference type="VEuPathDB" id="GiardiaDB:GL50803_0014047"/>
<dbReference type="EMBL" id="AHGT01000048">
    <property type="protein sequence ID" value="ESU36382.1"/>
    <property type="molecule type" value="Genomic_DNA"/>
</dbReference>
<dbReference type="AlphaFoldDB" id="V6TD79"/>
<keyword evidence="1" id="KW-1133">Transmembrane helix</keyword>
<gene>
    <name evidence="3" type="ORF">DHA2_152190</name>
</gene>
<dbReference type="InterPro" id="IPR002049">
    <property type="entry name" value="LE_dom"/>
</dbReference>
<feature type="domain" description="Laminin EGF-like" evidence="2">
    <location>
        <begin position="215"/>
        <end position="249"/>
    </location>
</feature>
<name>V6TD79_GIAIN</name>
<feature type="transmembrane region" description="Helical" evidence="1">
    <location>
        <begin position="321"/>
        <end position="346"/>
    </location>
</feature>
<reference evidence="4" key="1">
    <citation type="submission" date="2012-02" db="EMBL/GenBank/DDBJ databases">
        <title>Genome sequencing of Giardia lamblia Genotypes A2 and B isolates (DH and GS) and comparative analysis with the genomes of Genotypes A1 and E (WB and Pig).</title>
        <authorList>
            <person name="Adam R."/>
            <person name="Dahlstrom E."/>
            <person name="Martens C."/>
            <person name="Bruno D."/>
            <person name="Barbian K."/>
            <person name="Porcella S.F."/>
            <person name="Nash T."/>
        </authorList>
    </citation>
    <scope>NUCLEOTIDE SEQUENCE</scope>
    <source>
        <strain evidence="4">DH</strain>
    </source>
</reference>
<comment type="caution">
    <text evidence="3">The sequence shown here is derived from an EMBL/GenBank/DDBJ whole genome shotgun (WGS) entry which is preliminary data.</text>
</comment>
<proteinExistence type="predicted"/>
<reference evidence="3 4" key="2">
    <citation type="journal article" date="2013" name="Genome Biol. Evol.">
        <title>Genome sequencing of Giardia lamblia genotypes A2 and B isolates (DH and GS) and comparative analysis with the genomes of genotypes A1 and E (WB and Pig).</title>
        <authorList>
            <person name="Adam R.D."/>
            <person name="Dahlstrom E.W."/>
            <person name="Martens C.A."/>
            <person name="Bruno D.P."/>
            <person name="Barbian K.D."/>
            <person name="Ricklefs S.M."/>
            <person name="Hernandez M.M."/>
            <person name="Narla N.P."/>
            <person name="Patel R.B."/>
            <person name="Porcella S.F."/>
            <person name="Nash T.E."/>
        </authorList>
    </citation>
    <scope>NUCLEOTIDE SEQUENCE [LARGE SCALE GENOMIC DNA]</scope>
    <source>
        <strain evidence="3 4">DH</strain>
    </source>
</reference>
<dbReference type="Pfam" id="PF00053">
    <property type="entry name" value="EGF_laminin"/>
    <property type="match status" value="1"/>
</dbReference>
<dbReference type="VEuPathDB" id="GiardiaDB:DHA2_152190"/>
<evidence type="ECO:0000256" key="1">
    <source>
        <dbReference type="SAM" id="Phobius"/>
    </source>
</evidence>
<keyword evidence="1" id="KW-0472">Membrane</keyword>
<accession>V6TD79</accession>
<protein>
    <recommendedName>
        <fullName evidence="2">Laminin EGF-like domain-containing protein</fullName>
    </recommendedName>
</protein>
<dbReference type="Proteomes" id="UP000018320">
    <property type="component" value="Unassembled WGS sequence"/>
</dbReference>
<organism evidence="3 4">
    <name type="scientific">Giardia intestinalis</name>
    <name type="common">Giardia lamblia</name>
    <dbReference type="NCBI Taxonomy" id="5741"/>
    <lineage>
        <taxon>Eukaryota</taxon>
        <taxon>Metamonada</taxon>
        <taxon>Diplomonadida</taxon>
        <taxon>Hexamitidae</taxon>
        <taxon>Giardiinae</taxon>
        <taxon>Giardia</taxon>
    </lineage>
</organism>
<dbReference type="VEuPathDB" id="GiardiaDB:GL50581_3524"/>
<evidence type="ECO:0000259" key="2">
    <source>
        <dbReference type="Pfam" id="PF00053"/>
    </source>
</evidence>
<dbReference type="VEuPathDB" id="GiardiaDB:QR46_2667"/>
<evidence type="ECO:0000313" key="3">
    <source>
        <dbReference type="EMBL" id="ESU36382.1"/>
    </source>
</evidence>
<sequence length="403" mass="44877">MFMTECLKDNEYCTCTPTADNSVVICKCKEGYVNRDNQCYSKECYDNLTDSFCGNLGFATCNNSAQKCNCGNTGLALMSFHGRCVTENCLIGEEPSRTECWNRGYCQINLAGGTCRCYSAYLNDTECTKCNPETSLEKKVSNGVECIPKTCMDKENPSVDFVCNNIGTCTPFVNSESTMLYICKCNSHAFSVGDSCYPKECVITDPLVSNSLTVCNSKGSCDFKTSRCNCIAPYTGRFCRSCLPEYIHQYIATENGFLFLCVHENCWDDSLNTHCSGHGNCTMDAVSKVYKCSCEQGYNLVKGTYNICASNTVRKRNRQGYLLLSDVLFVALFAVAILGIGVYLLVKLLSEKKAKRDHELYIHQEKITIARNLHNDLSSAKQASAQSSVLSTAEYIAFQRRYM</sequence>
<evidence type="ECO:0000313" key="4">
    <source>
        <dbReference type="Proteomes" id="UP000018320"/>
    </source>
</evidence>